<evidence type="ECO:0000313" key="1">
    <source>
        <dbReference type="EMBL" id="KAI3701163.1"/>
    </source>
</evidence>
<gene>
    <name evidence="1" type="ORF">L2E82_45810</name>
</gene>
<evidence type="ECO:0000313" key="2">
    <source>
        <dbReference type="Proteomes" id="UP001055811"/>
    </source>
</evidence>
<dbReference type="EMBL" id="CM042016">
    <property type="protein sequence ID" value="KAI3701163.1"/>
    <property type="molecule type" value="Genomic_DNA"/>
</dbReference>
<reference evidence="1 2" key="2">
    <citation type="journal article" date="2022" name="Mol. Ecol. Resour.">
        <title>The genomes of chicory, endive, great burdock and yacon provide insights into Asteraceae paleo-polyploidization history and plant inulin production.</title>
        <authorList>
            <person name="Fan W."/>
            <person name="Wang S."/>
            <person name="Wang H."/>
            <person name="Wang A."/>
            <person name="Jiang F."/>
            <person name="Liu H."/>
            <person name="Zhao H."/>
            <person name="Xu D."/>
            <person name="Zhang Y."/>
        </authorList>
    </citation>
    <scope>NUCLEOTIDE SEQUENCE [LARGE SCALE GENOMIC DNA]</scope>
    <source>
        <strain evidence="2">cv. Punajuju</strain>
        <tissue evidence="1">Leaves</tissue>
    </source>
</reference>
<keyword evidence="2" id="KW-1185">Reference proteome</keyword>
<sequence length="82" mass="9020">MGGSVSTGAAAVATLATAGAAVVLSRMLPDTNGVEYMLARRMQLHRWQEPYIEIIDLPVEIKQIVDRESSIKQIVDRESSMF</sequence>
<comment type="caution">
    <text evidence="1">The sequence shown here is derived from an EMBL/GenBank/DDBJ whole genome shotgun (WGS) entry which is preliminary data.</text>
</comment>
<organism evidence="1 2">
    <name type="scientific">Cichorium intybus</name>
    <name type="common">Chicory</name>
    <dbReference type="NCBI Taxonomy" id="13427"/>
    <lineage>
        <taxon>Eukaryota</taxon>
        <taxon>Viridiplantae</taxon>
        <taxon>Streptophyta</taxon>
        <taxon>Embryophyta</taxon>
        <taxon>Tracheophyta</taxon>
        <taxon>Spermatophyta</taxon>
        <taxon>Magnoliopsida</taxon>
        <taxon>eudicotyledons</taxon>
        <taxon>Gunneridae</taxon>
        <taxon>Pentapetalae</taxon>
        <taxon>asterids</taxon>
        <taxon>campanulids</taxon>
        <taxon>Asterales</taxon>
        <taxon>Asteraceae</taxon>
        <taxon>Cichorioideae</taxon>
        <taxon>Cichorieae</taxon>
        <taxon>Cichoriinae</taxon>
        <taxon>Cichorium</taxon>
    </lineage>
</organism>
<name>A0ACB8ZVC2_CICIN</name>
<reference evidence="2" key="1">
    <citation type="journal article" date="2022" name="Mol. Ecol. Resour.">
        <title>The genomes of chicory, endive, great burdock and yacon provide insights into Asteraceae palaeo-polyploidization history and plant inulin production.</title>
        <authorList>
            <person name="Fan W."/>
            <person name="Wang S."/>
            <person name="Wang H."/>
            <person name="Wang A."/>
            <person name="Jiang F."/>
            <person name="Liu H."/>
            <person name="Zhao H."/>
            <person name="Xu D."/>
            <person name="Zhang Y."/>
        </authorList>
    </citation>
    <scope>NUCLEOTIDE SEQUENCE [LARGE SCALE GENOMIC DNA]</scope>
    <source>
        <strain evidence="2">cv. Punajuju</strain>
    </source>
</reference>
<protein>
    <submittedName>
        <fullName evidence="1">Uncharacterized protein</fullName>
    </submittedName>
</protein>
<proteinExistence type="predicted"/>
<accession>A0ACB8ZVC2</accession>
<dbReference type="Proteomes" id="UP001055811">
    <property type="component" value="Linkage Group LG08"/>
</dbReference>